<keyword evidence="1" id="KW-0812">Transmembrane</keyword>
<accession>A0ABW5ZVL4</accession>
<comment type="caution">
    <text evidence="2">The sequence shown here is derived from an EMBL/GenBank/DDBJ whole genome shotgun (WGS) entry which is preliminary data.</text>
</comment>
<sequence>MENHSAPSDVKDWNGDTIVMFQEDLFQEVKGKVSEKWFYTYFKNESSKLPRVDMLNLLSSYVGFENWHAFKASHISEEKKSNSVKKLSWLIIFIPITIVFMVTMNSKNEFKFCFNDDLNSTIVNQIDIKVLQDDQSPLYFKTDSLGCFNYETKSDKITFVVYSPYYKTDTIVRSIDKNEHQSIKLQSDDYALVLKYYTSGNVKDWKKHKHKLQQLIHNDAQIYRFYEDNIGVEIYTKEDFVRLLTIPTKTLKKIKVLDKSYENNQIKTLKFTVK</sequence>
<keyword evidence="1" id="KW-1133">Transmembrane helix</keyword>
<reference evidence="3" key="1">
    <citation type="journal article" date="2019" name="Int. J. Syst. Evol. Microbiol.">
        <title>The Global Catalogue of Microorganisms (GCM) 10K type strain sequencing project: providing services to taxonomists for standard genome sequencing and annotation.</title>
        <authorList>
            <consortium name="The Broad Institute Genomics Platform"/>
            <consortium name="The Broad Institute Genome Sequencing Center for Infectious Disease"/>
            <person name="Wu L."/>
            <person name="Ma J."/>
        </authorList>
    </citation>
    <scope>NUCLEOTIDE SEQUENCE [LARGE SCALE GENOMIC DNA]</scope>
    <source>
        <strain evidence="3">KCTC 32514</strain>
    </source>
</reference>
<dbReference type="Proteomes" id="UP001597548">
    <property type="component" value="Unassembled WGS sequence"/>
</dbReference>
<keyword evidence="1" id="KW-0472">Membrane</keyword>
<gene>
    <name evidence="2" type="ORF">ACFS29_12140</name>
</gene>
<evidence type="ECO:0000313" key="3">
    <source>
        <dbReference type="Proteomes" id="UP001597548"/>
    </source>
</evidence>
<evidence type="ECO:0000313" key="2">
    <source>
        <dbReference type="EMBL" id="MFD2916396.1"/>
    </source>
</evidence>
<evidence type="ECO:0000256" key="1">
    <source>
        <dbReference type="SAM" id="Phobius"/>
    </source>
</evidence>
<evidence type="ECO:0008006" key="4">
    <source>
        <dbReference type="Google" id="ProtNLM"/>
    </source>
</evidence>
<keyword evidence="3" id="KW-1185">Reference proteome</keyword>
<protein>
    <recommendedName>
        <fullName evidence="4">Anti-sigma factor</fullName>
    </recommendedName>
</protein>
<organism evidence="2 3">
    <name type="scientific">Psychroserpens luteus</name>
    <dbReference type="NCBI Taxonomy" id="1434066"/>
    <lineage>
        <taxon>Bacteria</taxon>
        <taxon>Pseudomonadati</taxon>
        <taxon>Bacteroidota</taxon>
        <taxon>Flavobacteriia</taxon>
        <taxon>Flavobacteriales</taxon>
        <taxon>Flavobacteriaceae</taxon>
        <taxon>Psychroserpens</taxon>
    </lineage>
</organism>
<feature type="transmembrane region" description="Helical" evidence="1">
    <location>
        <begin position="87"/>
        <end position="104"/>
    </location>
</feature>
<dbReference type="RefSeq" id="WP_194508387.1">
    <property type="nucleotide sequence ID" value="NZ_JADILU010000004.1"/>
</dbReference>
<dbReference type="EMBL" id="JBHUOS010000009">
    <property type="protein sequence ID" value="MFD2916396.1"/>
    <property type="molecule type" value="Genomic_DNA"/>
</dbReference>
<proteinExistence type="predicted"/>
<name>A0ABW5ZVL4_9FLAO</name>